<protein>
    <submittedName>
        <fullName evidence="2">Uncharacterized protein</fullName>
    </submittedName>
</protein>
<reference evidence="3" key="1">
    <citation type="journal article" date="2020" name="Nat. Commun.">
        <title>Genome sequence of the cluster root forming white lupin.</title>
        <authorList>
            <person name="Hufnagel B."/>
            <person name="Marques A."/>
            <person name="Soriano A."/>
            <person name="Marques L."/>
            <person name="Divol F."/>
            <person name="Doumas P."/>
            <person name="Sallet E."/>
            <person name="Mancinotti D."/>
            <person name="Carrere S."/>
            <person name="Marande W."/>
            <person name="Arribat S."/>
            <person name="Keller J."/>
            <person name="Huneau C."/>
            <person name="Blein T."/>
            <person name="Aime D."/>
            <person name="Laguerre M."/>
            <person name="Taylor J."/>
            <person name="Schubert V."/>
            <person name="Nelson M."/>
            <person name="Geu-Flores F."/>
            <person name="Crespi M."/>
            <person name="Gallardo-Guerrero K."/>
            <person name="Delaux P.-M."/>
            <person name="Salse J."/>
            <person name="Berges H."/>
            <person name="Guyot R."/>
            <person name="Gouzy J."/>
            <person name="Peret B."/>
        </authorList>
    </citation>
    <scope>NUCLEOTIDE SEQUENCE [LARGE SCALE GENOMIC DNA]</scope>
    <source>
        <strain evidence="3">cv. Amiga</strain>
    </source>
</reference>
<evidence type="ECO:0000313" key="2">
    <source>
        <dbReference type="EMBL" id="KAE9603610.1"/>
    </source>
</evidence>
<gene>
    <name evidence="2" type="ORF">Lalb_Chr11g0062711</name>
</gene>
<accession>A0A6A4PQ31</accession>
<proteinExistence type="predicted"/>
<comment type="caution">
    <text evidence="2">The sequence shown here is derived from an EMBL/GenBank/DDBJ whole genome shotgun (WGS) entry which is preliminary data.</text>
</comment>
<dbReference type="Proteomes" id="UP000447434">
    <property type="component" value="Chromosome 11"/>
</dbReference>
<dbReference type="EMBL" id="WOCE01000011">
    <property type="protein sequence ID" value="KAE9603610.1"/>
    <property type="molecule type" value="Genomic_DNA"/>
</dbReference>
<name>A0A6A4PQ31_LUPAL</name>
<keyword evidence="3" id="KW-1185">Reference proteome</keyword>
<organism evidence="2 3">
    <name type="scientific">Lupinus albus</name>
    <name type="common">White lupine</name>
    <name type="synonym">Lupinus termis</name>
    <dbReference type="NCBI Taxonomy" id="3870"/>
    <lineage>
        <taxon>Eukaryota</taxon>
        <taxon>Viridiplantae</taxon>
        <taxon>Streptophyta</taxon>
        <taxon>Embryophyta</taxon>
        <taxon>Tracheophyta</taxon>
        <taxon>Spermatophyta</taxon>
        <taxon>Magnoliopsida</taxon>
        <taxon>eudicotyledons</taxon>
        <taxon>Gunneridae</taxon>
        <taxon>Pentapetalae</taxon>
        <taxon>rosids</taxon>
        <taxon>fabids</taxon>
        <taxon>Fabales</taxon>
        <taxon>Fabaceae</taxon>
        <taxon>Papilionoideae</taxon>
        <taxon>50 kb inversion clade</taxon>
        <taxon>genistoids sensu lato</taxon>
        <taxon>core genistoids</taxon>
        <taxon>Genisteae</taxon>
        <taxon>Lupinus</taxon>
    </lineage>
</organism>
<evidence type="ECO:0000313" key="3">
    <source>
        <dbReference type="Proteomes" id="UP000447434"/>
    </source>
</evidence>
<dbReference type="AlphaFoldDB" id="A0A6A4PQ31"/>
<keyword evidence="1" id="KW-0732">Signal</keyword>
<evidence type="ECO:0000256" key="1">
    <source>
        <dbReference type="SAM" id="SignalP"/>
    </source>
</evidence>
<feature type="signal peptide" evidence="1">
    <location>
        <begin position="1"/>
        <end position="16"/>
    </location>
</feature>
<sequence>MGLSLWVNAICMLGHSSFLVVAKTKELKKSIILSLFANYKDVRYRISPVSC</sequence>
<feature type="chain" id="PRO_5025443739" evidence="1">
    <location>
        <begin position="17"/>
        <end position="51"/>
    </location>
</feature>